<sequence>MFKEFVQDLSLLESFGFMHLFVDSRLKTLESPNLEVGFLPKIRALWIQAPYLIYLLHYDNIIH</sequence>
<dbReference type="AlphaFoldDB" id="A0A7I8J4X5"/>
<evidence type="ECO:0000313" key="1">
    <source>
        <dbReference type="EMBL" id="CAA2625016.1"/>
    </source>
</evidence>
<dbReference type="Proteomes" id="UP001189122">
    <property type="component" value="Unassembled WGS sequence"/>
</dbReference>
<dbReference type="EMBL" id="CACRZD030000008">
    <property type="protein sequence ID" value="CAA6664431.1"/>
    <property type="molecule type" value="Genomic_DNA"/>
</dbReference>
<gene>
    <name evidence="1" type="ORF">SI7747_08010820</name>
</gene>
<protein>
    <submittedName>
        <fullName evidence="1">Uncharacterized protein</fullName>
    </submittedName>
</protein>
<organism evidence="1">
    <name type="scientific">Spirodela intermedia</name>
    <name type="common">Intermediate duckweed</name>
    <dbReference type="NCBI Taxonomy" id="51605"/>
    <lineage>
        <taxon>Eukaryota</taxon>
        <taxon>Viridiplantae</taxon>
        <taxon>Streptophyta</taxon>
        <taxon>Embryophyta</taxon>
        <taxon>Tracheophyta</taxon>
        <taxon>Spermatophyta</taxon>
        <taxon>Magnoliopsida</taxon>
        <taxon>Liliopsida</taxon>
        <taxon>Araceae</taxon>
        <taxon>Lemnoideae</taxon>
        <taxon>Spirodela</taxon>
    </lineage>
</organism>
<reference evidence="1 2" key="1">
    <citation type="submission" date="2019-12" db="EMBL/GenBank/DDBJ databases">
        <authorList>
            <person name="Scholz U."/>
            <person name="Mascher M."/>
            <person name="Fiebig A."/>
        </authorList>
    </citation>
    <scope>NUCLEOTIDE SEQUENCE</scope>
</reference>
<proteinExistence type="predicted"/>
<evidence type="ECO:0000313" key="2">
    <source>
        <dbReference type="Proteomes" id="UP001189122"/>
    </source>
</evidence>
<name>A0A7I8J4X5_SPIIN</name>
<accession>A0A7I8J4X5</accession>
<keyword evidence="2" id="KW-1185">Reference proteome</keyword>
<dbReference type="EMBL" id="LR743595">
    <property type="protein sequence ID" value="CAA2625016.1"/>
    <property type="molecule type" value="Genomic_DNA"/>
</dbReference>